<sequence>MNVAESSLEEARQRSERDQVIALNRHSAEAVADLWAAILAIRRPFDGFAAEARKSGAFGANGPSASVERLADELQEKLASAEAALFYARAVLPEGTVLHQTQEVDARFAELRDSFEAGSNADQSVFDWLGTLTEKLEEVLTFKDLMLKLVRFHFPMNWAEIERVRIDEERRGEQLGIDTYIRGKAWHYRIPYRFAPRRSWREMGNESSQHLDGEQPR</sequence>
<evidence type="ECO:0000313" key="2">
    <source>
        <dbReference type="Proteomes" id="UP001185792"/>
    </source>
</evidence>
<gene>
    <name evidence="1" type="ORF">R4198_26035</name>
</gene>
<evidence type="ECO:0000313" key="1">
    <source>
        <dbReference type="EMBL" id="MDV7137165.1"/>
    </source>
</evidence>
<comment type="caution">
    <text evidence="1">The sequence shown here is derived from an EMBL/GenBank/DDBJ whole genome shotgun (WGS) entry which is preliminary data.</text>
</comment>
<dbReference type="Proteomes" id="UP001185792">
    <property type="component" value="Unassembled WGS sequence"/>
</dbReference>
<protein>
    <submittedName>
        <fullName evidence="1">Uncharacterized protein</fullName>
    </submittedName>
</protein>
<dbReference type="EMBL" id="JAWLUM010000011">
    <property type="protein sequence ID" value="MDV7137165.1"/>
    <property type="molecule type" value="Genomic_DNA"/>
</dbReference>
<keyword evidence="2" id="KW-1185">Reference proteome</keyword>
<name>A0ABU4F0Y0_WILMA</name>
<accession>A0ABU4F0Y0</accession>
<proteinExistence type="predicted"/>
<dbReference type="RefSeq" id="WP_317715014.1">
    <property type="nucleotide sequence ID" value="NZ_JAWLUM010000011.1"/>
</dbReference>
<reference evidence="1 2" key="1">
    <citation type="submission" date="2023-10" db="EMBL/GenBank/DDBJ databases">
        <title>Development of a sustainable strategy for remediation of hydrocarbon-contaminated territories based on the waste exchange concept.</title>
        <authorList>
            <person name="Krivoruchko A."/>
        </authorList>
    </citation>
    <scope>NUCLEOTIDE SEQUENCE [LARGE SCALE GENOMIC DNA]</scope>
    <source>
        <strain evidence="1 2">IEGM 1236</strain>
    </source>
</reference>
<organism evidence="1 2">
    <name type="scientific">Williamsia marianensis</name>
    <dbReference type="NCBI Taxonomy" id="85044"/>
    <lineage>
        <taxon>Bacteria</taxon>
        <taxon>Bacillati</taxon>
        <taxon>Actinomycetota</taxon>
        <taxon>Actinomycetes</taxon>
        <taxon>Mycobacteriales</taxon>
        <taxon>Nocardiaceae</taxon>
        <taxon>Williamsia</taxon>
    </lineage>
</organism>